<dbReference type="InterPro" id="IPR005939">
    <property type="entry name" value="BLH_phosphatase-like"/>
</dbReference>
<gene>
    <name evidence="2" type="primary">blh</name>
    <name evidence="2" type="ORF">Rcae01_03282</name>
</gene>
<dbReference type="CDD" id="cd14503">
    <property type="entry name" value="PTP-bact"/>
    <property type="match status" value="1"/>
</dbReference>
<accession>A0ABP9VRN2</accession>
<feature type="domain" description="Beta-lactamase hydrolase-like protein phosphatase-like" evidence="1">
    <location>
        <begin position="8"/>
        <end position="106"/>
    </location>
</feature>
<protein>
    <submittedName>
        <fullName evidence="2">Beta-lactamase hydrolase-like protein</fullName>
    </submittedName>
</protein>
<name>A0ABP9VRN2_9BACT</name>
<evidence type="ECO:0000313" key="2">
    <source>
        <dbReference type="EMBL" id="GAA5507824.1"/>
    </source>
</evidence>
<dbReference type="InterPro" id="IPR029021">
    <property type="entry name" value="Prot-tyrosine_phosphatase-like"/>
</dbReference>
<evidence type="ECO:0000313" key="3">
    <source>
        <dbReference type="Proteomes" id="UP001416858"/>
    </source>
</evidence>
<proteinExistence type="predicted"/>
<sequence length="150" mass="16864">MAEWMKMNDEITVGPQPTANEIEGLADKGFASLVNFRTAGEEDQPLSPDDEQKKAEANGLEYLHVPVDMQGISPEAVDRFREQYRKLPKPVFAHCKSGKRAGAMMMMHMAAEQGMTGEQTLQQAKEMGFECDQPELEKFVKQYVDSHVAR</sequence>
<dbReference type="EMBL" id="BAABRO010000006">
    <property type="protein sequence ID" value="GAA5507824.1"/>
    <property type="molecule type" value="Genomic_DNA"/>
</dbReference>
<comment type="caution">
    <text evidence="2">The sequence shown here is derived from an EMBL/GenBank/DDBJ whole genome shotgun (WGS) entry which is preliminary data.</text>
</comment>
<evidence type="ECO:0000259" key="1">
    <source>
        <dbReference type="Pfam" id="PF04273"/>
    </source>
</evidence>
<reference evidence="2 3" key="1">
    <citation type="submission" date="2024-02" db="EMBL/GenBank/DDBJ databases">
        <title>Rhodopirellula caenicola NBRC 110016.</title>
        <authorList>
            <person name="Ichikawa N."/>
            <person name="Katano-Makiyama Y."/>
            <person name="Hidaka K."/>
        </authorList>
    </citation>
    <scope>NUCLEOTIDE SEQUENCE [LARGE SCALE GENOMIC DNA]</scope>
    <source>
        <strain evidence="2 3">NBRC 110016</strain>
    </source>
</reference>
<dbReference type="Pfam" id="PF04273">
    <property type="entry name" value="BLH_phosphatase"/>
    <property type="match status" value="1"/>
</dbReference>
<dbReference type="Gene3D" id="3.90.190.10">
    <property type="entry name" value="Protein tyrosine phosphatase superfamily"/>
    <property type="match status" value="1"/>
</dbReference>
<dbReference type="SUPFAM" id="SSF52799">
    <property type="entry name" value="(Phosphotyrosine protein) phosphatases II"/>
    <property type="match status" value="1"/>
</dbReference>
<organism evidence="2 3">
    <name type="scientific">Novipirellula caenicola</name>
    <dbReference type="NCBI Taxonomy" id="1536901"/>
    <lineage>
        <taxon>Bacteria</taxon>
        <taxon>Pseudomonadati</taxon>
        <taxon>Planctomycetota</taxon>
        <taxon>Planctomycetia</taxon>
        <taxon>Pirellulales</taxon>
        <taxon>Pirellulaceae</taxon>
        <taxon>Novipirellula</taxon>
    </lineage>
</organism>
<keyword evidence="3" id="KW-1185">Reference proteome</keyword>
<dbReference type="Proteomes" id="UP001416858">
    <property type="component" value="Unassembled WGS sequence"/>
</dbReference>